<dbReference type="Gene3D" id="1.10.10.60">
    <property type="entry name" value="Homeodomain-like"/>
    <property type="match status" value="1"/>
</dbReference>
<sequence length="56" mass="6484">MLATERCLMTKQRRTFTPEFKREAACLVLDQGYSHTEAARSLGLVESALRRWVNQL</sequence>
<reference evidence="2 3" key="1">
    <citation type="submission" date="2015-09" db="EMBL/GenBank/DDBJ databases">
        <title>Genome announcement of multiple Pseudomonas syringae strains.</title>
        <authorList>
            <person name="Thakur S."/>
            <person name="Wang P.W."/>
            <person name="Gong Y."/>
            <person name="Weir B.S."/>
            <person name="Guttman D.S."/>
        </authorList>
    </citation>
    <scope>NUCLEOTIDE SEQUENCE [LARGE SCALE GENOMIC DNA]</scope>
    <source>
        <strain evidence="2 3">ICMP4455</strain>
    </source>
</reference>
<dbReference type="InterPro" id="IPR009057">
    <property type="entry name" value="Homeodomain-like_sf"/>
</dbReference>
<evidence type="ECO:0008006" key="4">
    <source>
        <dbReference type="Google" id="ProtNLM"/>
    </source>
</evidence>
<name>A0A0P9U3B3_PSEA0</name>
<evidence type="ECO:0000313" key="2">
    <source>
        <dbReference type="EMBL" id="KPX19955.1"/>
    </source>
</evidence>
<dbReference type="GO" id="GO:0004803">
    <property type="term" value="F:transposase activity"/>
    <property type="evidence" value="ECO:0007669"/>
    <property type="project" value="InterPro"/>
</dbReference>
<gene>
    <name evidence="2" type="ORF">ALO70_05272</name>
</gene>
<dbReference type="EMBL" id="LJQI01000426">
    <property type="protein sequence ID" value="KPX19955.1"/>
    <property type="molecule type" value="Genomic_DNA"/>
</dbReference>
<proteinExistence type="inferred from homology"/>
<dbReference type="SUPFAM" id="SSF46689">
    <property type="entry name" value="Homeodomain-like"/>
    <property type="match status" value="1"/>
</dbReference>
<dbReference type="AlphaFoldDB" id="A0A0P9U3B3"/>
<accession>A0A0P9U3B3</accession>
<dbReference type="InterPro" id="IPR002514">
    <property type="entry name" value="Transposase_8"/>
</dbReference>
<evidence type="ECO:0000313" key="3">
    <source>
        <dbReference type="Proteomes" id="UP000050490"/>
    </source>
</evidence>
<dbReference type="GO" id="GO:0003677">
    <property type="term" value="F:DNA binding"/>
    <property type="evidence" value="ECO:0007669"/>
    <property type="project" value="InterPro"/>
</dbReference>
<comment type="similarity">
    <text evidence="1">Belongs to the transposase 8 family.</text>
</comment>
<evidence type="ECO:0000256" key="1">
    <source>
        <dbReference type="ARBA" id="ARBA00009964"/>
    </source>
</evidence>
<dbReference type="GO" id="GO:0006313">
    <property type="term" value="P:DNA transposition"/>
    <property type="evidence" value="ECO:0007669"/>
    <property type="project" value="InterPro"/>
</dbReference>
<dbReference type="Proteomes" id="UP000050490">
    <property type="component" value="Unassembled WGS sequence"/>
</dbReference>
<protein>
    <recommendedName>
        <fullName evidence="4">Transposase</fullName>
    </recommendedName>
</protein>
<feature type="non-terminal residue" evidence="2">
    <location>
        <position position="56"/>
    </location>
</feature>
<dbReference type="Pfam" id="PF01527">
    <property type="entry name" value="HTH_Tnp_1"/>
    <property type="match status" value="1"/>
</dbReference>
<organism evidence="2 3">
    <name type="scientific">Pseudomonas amygdali pv. eriobotryae</name>
    <dbReference type="NCBI Taxonomy" id="129137"/>
    <lineage>
        <taxon>Bacteria</taxon>
        <taxon>Pseudomonadati</taxon>
        <taxon>Pseudomonadota</taxon>
        <taxon>Gammaproteobacteria</taxon>
        <taxon>Pseudomonadales</taxon>
        <taxon>Pseudomonadaceae</taxon>
        <taxon>Pseudomonas</taxon>
        <taxon>Pseudomonas amygdali</taxon>
    </lineage>
</organism>
<comment type="caution">
    <text evidence="2">The sequence shown here is derived from an EMBL/GenBank/DDBJ whole genome shotgun (WGS) entry which is preliminary data.</text>
</comment>